<dbReference type="Gene3D" id="2.60.40.2810">
    <property type="match status" value="2"/>
</dbReference>
<name>A0A119D083_SHEFR</name>
<dbReference type="InterPro" id="IPR013783">
    <property type="entry name" value="Ig-like_fold"/>
</dbReference>
<dbReference type="PANTHER" id="PTHR34720:SF9">
    <property type="entry name" value="BLR4714 PROTEIN"/>
    <property type="match status" value="1"/>
</dbReference>
<dbReference type="GO" id="GO:0016020">
    <property type="term" value="C:membrane"/>
    <property type="evidence" value="ECO:0007669"/>
    <property type="project" value="InterPro"/>
</dbReference>
<dbReference type="EMBL" id="LRDC01000012">
    <property type="protein sequence ID" value="KVX02525.1"/>
    <property type="molecule type" value="Genomic_DNA"/>
</dbReference>
<feature type="domain" description="Fibronectin type-III" evidence="2">
    <location>
        <begin position="1088"/>
        <end position="1177"/>
    </location>
</feature>
<dbReference type="SMART" id="SM00736">
    <property type="entry name" value="CADG"/>
    <property type="match status" value="2"/>
</dbReference>
<dbReference type="InterPro" id="IPR053784">
    <property type="entry name" value="Choice_anch_U_dom"/>
</dbReference>
<dbReference type="PROSITE" id="PS50853">
    <property type="entry name" value="FN3"/>
    <property type="match status" value="4"/>
</dbReference>
<dbReference type="InterPro" id="IPR006644">
    <property type="entry name" value="Cadg"/>
</dbReference>
<gene>
    <name evidence="3" type="ORF">AWJ07_13485</name>
</gene>
<organism evidence="3">
    <name type="scientific">Shewanella frigidimarina</name>
    <dbReference type="NCBI Taxonomy" id="56812"/>
    <lineage>
        <taxon>Bacteria</taxon>
        <taxon>Pseudomonadati</taxon>
        <taxon>Pseudomonadota</taxon>
        <taxon>Gammaproteobacteria</taxon>
        <taxon>Alteromonadales</taxon>
        <taxon>Shewanellaceae</taxon>
        <taxon>Shewanella</taxon>
    </lineage>
</organism>
<sequence>MVIKTLSSMSRVCTKNSATTWLKLCLVIFFMAVTQSAWAVTPGDENYDDNAIADVATSNGFPLDEVKYTLTGSGTYRNTIENSNGSPLGDNGTDHYLFIDKDGVGNLSSVKIEAADGSAFQLSGFSFDGVADGSITVTPNGGSALSYTRNGIYSAELNIDTSSNPDFQNITSVIFAGSNLSIAFDDLNFEPAVLSPTIISAAYNAAAGTLVLTATNMQALGGAANDIDASKLTFTGEGTYTLTDTSDVDISSASTATLTLSATDKAAINSQITNKNGTASTGGTTYNLAAADDWNAAVTDGNTADLTSNVITASGVAAPTITSATYNASTGVFSVTATNLSKRAGATNDIVANKFTLTGESGSTYTYTLTDTANVEISSATAFTLTLSATDKAAINSQITNKNGTASTDGTTYNLAGATGFIASSGATADLTGNGITVSNVPVPTISYASYSGATGIIAVTGSGLVKADGAANDIVASTFTITGQGGATATLTDTANVEITDGESFSLTLSATDKSSVDSLLNKNGTQSNDATTYNLAAAEDWSAGSDAAVNVADLTLNGITVSNTVTVPGAPTIGTATAGNSQASITFSAPASNGGSAITGYTVTASSGGFTGTGTSSPIVVTGLTNSTAYTFTVTATNAVGTGSASGASNSVTPKAPQTITFGNPGAQAFGTSPTLSATSTSSLVPTFSSSTAGVCTITSGGALTFVTAGSCTIDADQAGDGSYLAATTVTQSFTVNAVVPGAPTAATATAGDTQASVTFTAPASTGGAAISGYTVTSNPGGATGSAAGSPISVTGLTNGTAYTFTVTATNSAGTGAASGASGSITPAAGQTITFANPGAQDFGTTPTLTATASSSLTPTFTSSTTGVCTITSGGTLTFVAAGTCTIDANQAGNGSYSTAPTVTRSFTVNPVVSGAPTAVTATAGDTQASVAFSAPVFTGGAVITSYTVTSSPGGLTGAGAGSPINVPGLTNGAAYTFTVTATNGAGNSSVSTASSAITPAATQSITFGNPGAQNFGASPTLSATADSALTPTFTSTTTGICTITSGGTLTFVTAGTCSINADQAGNSAYLAAVTVTQSFAVNAVLAGAPTVATATAGDTQASVTFSAPVFTGGAAVTGYTVTSSPGGITSAGSGSPIAVTGLTNGTAYTFTVTATNPAGISIASTASNSVTPQVTNSAPVISGSPTTTVAQNSSYSFAPTANDVDGNTLSFSVSNKPAWAIFSTTTGALTGTPVEADVGVTSGIIISVSDGTLTAALPAFSITVTAVNVAPVISGTPATAVNQDEAYSFTPTASDDDTETTLSFSISNKPSWASFDTATGALTGTPVKADVGVTSGIIVSVSDGALTAELPAFNLEVINVNEAPNAIDDNLTLPFSISNVYQLDVLANDTDADADELTISTANTNIGNVQVLNNQLQFTAPENFSGLINLSYSITDGELNASANVSLQIDGSNPDAPVITVPDDLSINATGLFTKVNVGVAIALDRNGNRLPVQLDKNTLLFAPGEHPLYWSATDAEGVSSTTTQLLHVQPLVSLSKAQTVVNHSAVTVDIILNGEAPSYPVDVGYSVSGSAGAGDHDLVDGTVQITSGLRASVSFNVFADLNTVAAKDLIIALSSGPNLTANASTTVTVTDTNIAPKVKLTVQQQGTATSLVTPTNGPVTLLATVTDGNEADTHTFVWTAPAMSLPNADTATITLDPVGLSGVQTAAVSVTDSAGATVEASVNFRIISTLPVLASDADTDKDGINDLQEGAGDSDGNGIPNYLDNMPSSNILPQVGNLTGSYLLECDPGVRCGLGRFALAGQSGGVQILNSELGTGMDIPIDPSFTPVGGIFDFEIADLPTLGQQVRIVIPQQAPIPAGGVYRKYRKGQWVTFITNANNSMHSAAGSPGYCPPPGAVNWQQGLTEGHYCVQLTIEDGGPNDDDGLVNGAVADPGGIAIPSSSNQLPLASIDSYNLQWNQTHQLNVLDNDTDADNDTLTITQASAAFGAVVVNDDGQSLWYTPAMDFIGTDTLSYTIIDDKNGSASTAVNVTLYYNSAPTLSNSSASTDDQTAITINVLSNAADADGDTLSITSASAQTGSVSITAEQQLHYTPKGGFSGTDVISVQISDGRGGVASADVSVSVTLKPQPVEPTPVKSSGGSFGAGLLALLGLLLVTRRRKHATA</sequence>
<feature type="chain" id="PRO_5007161909" description="Fibronectin type-III domain-containing protein" evidence="1">
    <location>
        <begin position="40"/>
        <end position="2168"/>
    </location>
</feature>
<dbReference type="Gene3D" id="2.60.40.10">
    <property type="entry name" value="Immunoglobulins"/>
    <property type="match status" value="6"/>
</dbReference>
<dbReference type="SUPFAM" id="SSF49265">
    <property type="entry name" value="Fibronectin type III"/>
    <property type="match status" value="3"/>
</dbReference>
<dbReference type="Proteomes" id="UP000055702">
    <property type="component" value="Unassembled WGS sequence"/>
</dbReference>
<feature type="signal peptide" evidence="1">
    <location>
        <begin position="1"/>
        <end position="39"/>
    </location>
</feature>
<dbReference type="Pfam" id="PF05345">
    <property type="entry name" value="He_PIG"/>
    <property type="match status" value="2"/>
</dbReference>
<proteinExistence type="predicted"/>
<evidence type="ECO:0000313" key="4">
    <source>
        <dbReference type="Proteomes" id="UP000055702"/>
    </source>
</evidence>
<evidence type="ECO:0000256" key="1">
    <source>
        <dbReference type="SAM" id="SignalP"/>
    </source>
</evidence>
<feature type="domain" description="Fibronectin type-III" evidence="2">
    <location>
        <begin position="915"/>
        <end position="1004"/>
    </location>
</feature>
<dbReference type="Pfam" id="PF17963">
    <property type="entry name" value="Big_9"/>
    <property type="match status" value="3"/>
</dbReference>
<dbReference type="RefSeq" id="WP_059745191.1">
    <property type="nucleotide sequence ID" value="NZ_LRDC01000012.1"/>
</dbReference>
<reference evidence="3 4" key="1">
    <citation type="submission" date="2016-01" db="EMBL/GenBank/DDBJ databases">
        <title>Draft genome of the antarctic isolate Shewanella frigidimarina Ag06-30.</title>
        <authorList>
            <person name="Parmeciano Di Noto G."/>
            <person name="Vazquez S."/>
            <person name="Mac Cormack W."/>
            <person name="Iriarte A."/>
            <person name="Quiroga C."/>
        </authorList>
    </citation>
    <scope>NUCLEOTIDE SEQUENCE [LARGE SCALE GENOMIC DNA]</scope>
    <source>
        <strain evidence="3 4">Ag06-30</strain>
    </source>
</reference>
<dbReference type="InterPro" id="IPR015919">
    <property type="entry name" value="Cadherin-like_sf"/>
</dbReference>
<dbReference type="FunFam" id="2.60.40.10:FF:002543">
    <property type="match status" value="1"/>
</dbReference>
<accession>A0A119D083</accession>
<keyword evidence="1" id="KW-0732">Signal</keyword>
<dbReference type="SUPFAM" id="SSF49313">
    <property type="entry name" value="Cadherin-like"/>
    <property type="match status" value="2"/>
</dbReference>
<dbReference type="InterPro" id="IPR008964">
    <property type="entry name" value="Invasin/intimin_cell_adhesion"/>
</dbReference>
<dbReference type="Pfam" id="PF00041">
    <property type="entry name" value="fn3"/>
    <property type="match status" value="4"/>
</dbReference>
<dbReference type="NCBIfam" id="NF041766">
    <property type="entry name" value="choice_anch_U"/>
    <property type="match status" value="1"/>
</dbReference>
<dbReference type="SMART" id="SM00060">
    <property type="entry name" value="FN3"/>
    <property type="match status" value="4"/>
</dbReference>
<dbReference type="InterPro" id="IPR036116">
    <property type="entry name" value="FN3_sf"/>
</dbReference>
<dbReference type="SUPFAM" id="SSF49373">
    <property type="entry name" value="Invasin/intimin cell-adhesion fragments"/>
    <property type="match status" value="1"/>
</dbReference>
<dbReference type="InterPro" id="IPR003961">
    <property type="entry name" value="FN3_dom"/>
</dbReference>
<dbReference type="CDD" id="cd00063">
    <property type="entry name" value="FN3"/>
    <property type="match status" value="4"/>
</dbReference>
<comment type="caution">
    <text evidence="3">The sequence shown here is derived from an EMBL/GenBank/DDBJ whole genome shotgun (WGS) entry which is preliminary data.</text>
</comment>
<dbReference type="PANTHER" id="PTHR34720">
    <property type="entry name" value="MICROCYSTIN DEPENDENT PROTEIN"/>
    <property type="match status" value="1"/>
</dbReference>
<protein>
    <recommendedName>
        <fullName evidence="2">Fibronectin type-III domain-containing protein</fullName>
    </recommendedName>
</protein>
<dbReference type="GO" id="GO:0005509">
    <property type="term" value="F:calcium ion binding"/>
    <property type="evidence" value="ECO:0007669"/>
    <property type="project" value="InterPro"/>
</dbReference>
<feature type="domain" description="Fibronectin type-III" evidence="2">
    <location>
        <begin position="742"/>
        <end position="831"/>
    </location>
</feature>
<feature type="domain" description="Fibronectin type-III" evidence="2">
    <location>
        <begin position="569"/>
        <end position="658"/>
    </location>
</feature>
<dbReference type="NCBIfam" id="NF012211">
    <property type="entry name" value="tand_rpt_95"/>
    <property type="match status" value="3"/>
</dbReference>
<evidence type="ECO:0000313" key="3">
    <source>
        <dbReference type="EMBL" id="KVX02525.1"/>
    </source>
</evidence>
<evidence type="ECO:0000259" key="2">
    <source>
        <dbReference type="PROSITE" id="PS50853"/>
    </source>
</evidence>